<organism evidence="1">
    <name type="scientific">Tanacetum cinerariifolium</name>
    <name type="common">Dalmatian daisy</name>
    <name type="synonym">Chrysanthemum cinerariifolium</name>
    <dbReference type="NCBI Taxonomy" id="118510"/>
    <lineage>
        <taxon>Eukaryota</taxon>
        <taxon>Viridiplantae</taxon>
        <taxon>Streptophyta</taxon>
        <taxon>Embryophyta</taxon>
        <taxon>Tracheophyta</taxon>
        <taxon>Spermatophyta</taxon>
        <taxon>Magnoliopsida</taxon>
        <taxon>eudicotyledons</taxon>
        <taxon>Gunneridae</taxon>
        <taxon>Pentapetalae</taxon>
        <taxon>asterids</taxon>
        <taxon>campanulids</taxon>
        <taxon>Asterales</taxon>
        <taxon>Asteraceae</taxon>
        <taxon>Asteroideae</taxon>
        <taxon>Anthemideae</taxon>
        <taxon>Anthemidinae</taxon>
        <taxon>Tanacetum</taxon>
    </lineage>
</organism>
<proteinExistence type="predicted"/>
<protein>
    <submittedName>
        <fullName evidence="1">Uncharacterized protein</fullName>
    </submittedName>
</protein>
<accession>A0A699IXT8</accession>
<comment type="caution">
    <text evidence="1">The sequence shown here is derived from an EMBL/GenBank/DDBJ whole genome shotgun (WGS) entry which is preliminary data.</text>
</comment>
<dbReference type="AlphaFoldDB" id="A0A699IXT8"/>
<evidence type="ECO:0000313" key="1">
    <source>
        <dbReference type="EMBL" id="GEZ95291.1"/>
    </source>
</evidence>
<gene>
    <name evidence="1" type="ORF">Tci_567264</name>
</gene>
<sequence length="106" mass="11835">PPSLVDCTYADIAGRLWAISGLRRQHIPSHLIPKENNQVNCDEMNFRCSERVMDGNSNDDLNNAGEMDSGDEKIVDVFLDKGDEVIPLEGVGESVNKQFEKTNELE</sequence>
<feature type="non-terminal residue" evidence="1">
    <location>
        <position position="1"/>
    </location>
</feature>
<name>A0A699IXT8_TANCI</name>
<dbReference type="EMBL" id="BKCJ010346898">
    <property type="protein sequence ID" value="GEZ95291.1"/>
    <property type="molecule type" value="Genomic_DNA"/>
</dbReference>
<reference evidence="1" key="1">
    <citation type="journal article" date="2019" name="Sci. Rep.">
        <title>Draft genome of Tanacetum cinerariifolium, the natural source of mosquito coil.</title>
        <authorList>
            <person name="Yamashiro T."/>
            <person name="Shiraishi A."/>
            <person name="Satake H."/>
            <person name="Nakayama K."/>
        </authorList>
    </citation>
    <scope>NUCLEOTIDE SEQUENCE</scope>
</reference>